<evidence type="ECO:0000313" key="14">
    <source>
        <dbReference type="EMBL" id="SOD94119.1"/>
    </source>
</evidence>
<comment type="cofactor">
    <cofactor evidence="1 9 10 12">
        <name>FMN</name>
        <dbReference type="ChEBI" id="CHEBI:58210"/>
    </cofactor>
</comment>
<dbReference type="HAMAP" id="MF_02041">
    <property type="entry name" value="DusA_subfam"/>
    <property type="match status" value="1"/>
</dbReference>
<feature type="binding site" evidence="9 12">
    <location>
        <begin position="39"/>
        <end position="41"/>
    </location>
    <ligand>
        <name>FMN</name>
        <dbReference type="ChEBI" id="CHEBI:58210"/>
    </ligand>
</feature>
<feature type="binding site" evidence="9 12">
    <location>
        <position position="165"/>
    </location>
    <ligand>
        <name>FMN</name>
        <dbReference type="ChEBI" id="CHEBI:58210"/>
    </ligand>
</feature>
<dbReference type="Gene3D" id="1.20.120.1460">
    <property type="match status" value="1"/>
</dbReference>
<dbReference type="InterPro" id="IPR001269">
    <property type="entry name" value="DUS_fam"/>
</dbReference>
<dbReference type="NCBIfam" id="TIGR00742">
    <property type="entry name" value="yjbN"/>
    <property type="match status" value="1"/>
</dbReference>
<dbReference type="InterPro" id="IPR004653">
    <property type="entry name" value="DusA"/>
</dbReference>
<dbReference type="GO" id="GO:0050660">
    <property type="term" value="F:flavin adenine dinucleotide binding"/>
    <property type="evidence" value="ECO:0007669"/>
    <property type="project" value="InterPro"/>
</dbReference>
<dbReference type="AlphaFoldDB" id="A0A286GG74"/>
<comment type="catalytic activity">
    <reaction evidence="9">
        <text>5,6-dihydrouridine(20a) in tRNA + NADP(+) = uridine(20a) in tRNA + NADPH + H(+)</text>
        <dbReference type="Rhea" id="RHEA:53344"/>
        <dbReference type="Rhea" id="RHEA-COMP:13535"/>
        <dbReference type="Rhea" id="RHEA-COMP:13536"/>
        <dbReference type="ChEBI" id="CHEBI:15378"/>
        <dbReference type="ChEBI" id="CHEBI:57783"/>
        <dbReference type="ChEBI" id="CHEBI:58349"/>
        <dbReference type="ChEBI" id="CHEBI:65315"/>
        <dbReference type="ChEBI" id="CHEBI:74443"/>
    </reaction>
</comment>
<dbReference type="NCBIfam" id="NF008774">
    <property type="entry name" value="PRK11815.1"/>
    <property type="match status" value="1"/>
</dbReference>
<feature type="site" description="Interacts with tRNA" evidence="9">
    <location>
        <position position="212"/>
    </location>
</feature>
<dbReference type="PROSITE" id="PS01136">
    <property type="entry name" value="UPF0034"/>
    <property type="match status" value="1"/>
</dbReference>
<comment type="function">
    <text evidence="9">Catalyzes the synthesis of 5,6-dihydrouridine (D), a modified base found in the D-loop of most tRNAs, via the reduction of the C5-C6 double bond in target uridines. Specifically modifies U20 and U20a in tRNAs.</text>
</comment>
<dbReference type="GO" id="GO:0102266">
    <property type="term" value="F:tRNA-dihydrouridine20a synthase activity"/>
    <property type="evidence" value="ECO:0007669"/>
    <property type="project" value="RHEA"/>
</dbReference>
<organism evidence="14 15">
    <name type="scientific">Caenispirillum bisanense</name>
    <dbReference type="NCBI Taxonomy" id="414052"/>
    <lineage>
        <taxon>Bacteria</taxon>
        <taxon>Pseudomonadati</taxon>
        <taxon>Pseudomonadota</taxon>
        <taxon>Alphaproteobacteria</taxon>
        <taxon>Rhodospirillales</taxon>
        <taxon>Novispirillaceae</taxon>
        <taxon>Caenispirillum</taxon>
    </lineage>
</organism>
<evidence type="ECO:0000256" key="10">
    <source>
        <dbReference type="PIRNR" id="PIRNR006621"/>
    </source>
</evidence>
<comment type="catalytic activity">
    <reaction evidence="9">
        <text>5,6-dihydrouridine(20a) in tRNA + NAD(+) = uridine(20a) in tRNA + NADH + H(+)</text>
        <dbReference type="Rhea" id="RHEA:53348"/>
        <dbReference type="Rhea" id="RHEA-COMP:13535"/>
        <dbReference type="Rhea" id="RHEA-COMP:13536"/>
        <dbReference type="ChEBI" id="CHEBI:15378"/>
        <dbReference type="ChEBI" id="CHEBI:57540"/>
        <dbReference type="ChEBI" id="CHEBI:57945"/>
        <dbReference type="ChEBI" id="CHEBI:65315"/>
        <dbReference type="ChEBI" id="CHEBI:74443"/>
    </reaction>
</comment>
<evidence type="ECO:0000256" key="5">
    <source>
        <dbReference type="ARBA" id="ARBA00022694"/>
    </source>
</evidence>
<evidence type="ECO:0000256" key="4">
    <source>
        <dbReference type="ARBA" id="ARBA00022643"/>
    </source>
</evidence>
<dbReference type="PANTHER" id="PTHR42907:SF1">
    <property type="entry name" value="FMN-LINKED OXIDOREDUCTASES SUPERFAMILY PROTEIN"/>
    <property type="match status" value="1"/>
</dbReference>
<keyword evidence="3 9" id="KW-0285">Flavoprotein</keyword>
<dbReference type="PIRSF" id="PIRSF006621">
    <property type="entry name" value="Dus"/>
    <property type="match status" value="1"/>
</dbReference>
<feature type="binding site" evidence="9 12">
    <location>
        <begin position="237"/>
        <end position="239"/>
    </location>
    <ligand>
        <name>FMN</name>
        <dbReference type="ChEBI" id="CHEBI:58210"/>
    </ligand>
</feature>
<feature type="binding site" evidence="9 12">
    <location>
        <begin position="259"/>
        <end position="260"/>
    </location>
    <ligand>
        <name>FMN</name>
        <dbReference type="ChEBI" id="CHEBI:58210"/>
    </ligand>
</feature>
<keyword evidence="8 9" id="KW-0560">Oxidoreductase</keyword>
<evidence type="ECO:0000259" key="13">
    <source>
        <dbReference type="Pfam" id="PF01207"/>
    </source>
</evidence>
<evidence type="ECO:0000256" key="9">
    <source>
        <dbReference type="HAMAP-Rule" id="MF_02041"/>
    </source>
</evidence>
<proteinExistence type="inferred from homology"/>
<dbReference type="Pfam" id="PF01207">
    <property type="entry name" value="Dus"/>
    <property type="match status" value="1"/>
</dbReference>
<keyword evidence="2 9" id="KW-0820">tRNA-binding</keyword>
<dbReference type="EMBL" id="OCNJ01000003">
    <property type="protein sequence ID" value="SOD94119.1"/>
    <property type="molecule type" value="Genomic_DNA"/>
</dbReference>
<comment type="similarity">
    <text evidence="9">Belongs to the Dus family. DusA subfamily.</text>
</comment>
<feature type="domain" description="DUS-like FMN-binding" evidence="13">
    <location>
        <begin position="37"/>
        <end position="338"/>
    </location>
</feature>
<dbReference type="SUPFAM" id="SSF51395">
    <property type="entry name" value="FMN-linked oxidoreductases"/>
    <property type="match status" value="1"/>
</dbReference>
<keyword evidence="15" id="KW-1185">Reference proteome</keyword>
<gene>
    <name evidence="9" type="primary">dusA</name>
    <name evidence="14" type="ORF">SAMN05421508_103363</name>
</gene>
<comment type="catalytic activity">
    <reaction evidence="9">
        <text>5,6-dihydrouridine(20) in tRNA + NAD(+) = uridine(20) in tRNA + NADH + H(+)</text>
        <dbReference type="Rhea" id="RHEA:53340"/>
        <dbReference type="Rhea" id="RHEA-COMP:13533"/>
        <dbReference type="Rhea" id="RHEA-COMP:13534"/>
        <dbReference type="ChEBI" id="CHEBI:15378"/>
        <dbReference type="ChEBI" id="CHEBI:57540"/>
        <dbReference type="ChEBI" id="CHEBI:57945"/>
        <dbReference type="ChEBI" id="CHEBI:65315"/>
        <dbReference type="ChEBI" id="CHEBI:74443"/>
        <dbReference type="EC" id="1.3.1.91"/>
    </reaction>
</comment>
<feature type="active site" description="Proton donor" evidence="9 11">
    <location>
        <position position="123"/>
    </location>
</feature>
<keyword evidence="12" id="KW-0547">Nucleotide-binding</keyword>
<keyword evidence="7 9" id="KW-0694">RNA-binding</keyword>
<keyword evidence="6 9" id="KW-0521">NADP</keyword>
<evidence type="ECO:0000256" key="11">
    <source>
        <dbReference type="PIRSR" id="PIRSR006621-1"/>
    </source>
</evidence>
<keyword evidence="5 9" id="KW-0819">tRNA processing</keyword>
<accession>A0A286GG74</accession>
<evidence type="ECO:0000256" key="2">
    <source>
        <dbReference type="ARBA" id="ARBA00022555"/>
    </source>
</evidence>
<feature type="site" description="Interacts with tRNA; defines subfamily-specific binding signature" evidence="9">
    <location>
        <position position="326"/>
    </location>
</feature>
<feature type="site" description="Interacts with tRNA" evidence="9">
    <location>
        <position position="120"/>
    </location>
</feature>
<dbReference type="Gene3D" id="3.20.20.70">
    <property type="entry name" value="Aldolase class I"/>
    <property type="match status" value="1"/>
</dbReference>
<dbReference type="InterPro" id="IPR035587">
    <property type="entry name" value="DUS-like_FMN-bd"/>
</dbReference>
<evidence type="ECO:0000256" key="12">
    <source>
        <dbReference type="PIRSR" id="PIRSR006621-2"/>
    </source>
</evidence>
<comment type="similarity">
    <text evidence="10">Belongs to the dus family.</text>
</comment>
<sequence>MEHGVNPLFSRTAARPIFAAMTDHILPPRRVDRRLSVAPMMDWTDRHDRAFLRCLTRRTLLYTEMVVTGAILHGRDPARFLDHSAVEHPLALQLGGSDPAELTACTRIAAEWGYEEVNLNCGCPSDRVSAGRFGACLMAEPQLVAECLAAMREAVPADGPEVTVKHRIGIDDLDGYDHLTRFVDTVAGAGVRTFVVHARKAWLSGLSPKENREIPPLRHDVVHRLKQDFPHLEIVLNGGIRSVPEALTHLGPTDGVMIGRAAYETPWILHEADRRVWGDPAHEPESRHAVVRRFLPYIEEQLAAGTHLKHMTRHILGLFQGCKGARAWRRHLSENGPRPGAGPEVVEQALALVPEESAAAA</sequence>
<name>A0A286GG74_9PROT</name>
<evidence type="ECO:0000256" key="8">
    <source>
        <dbReference type="ARBA" id="ARBA00023002"/>
    </source>
</evidence>
<dbReference type="GO" id="GO:0000049">
    <property type="term" value="F:tRNA binding"/>
    <property type="evidence" value="ECO:0007669"/>
    <property type="project" value="UniProtKB-UniRule"/>
</dbReference>
<dbReference type="InterPro" id="IPR013785">
    <property type="entry name" value="Aldolase_TIM"/>
</dbReference>
<evidence type="ECO:0000256" key="1">
    <source>
        <dbReference type="ARBA" id="ARBA00001917"/>
    </source>
</evidence>
<dbReference type="EC" id="1.3.1.91" evidence="9"/>
<evidence type="ECO:0000256" key="3">
    <source>
        <dbReference type="ARBA" id="ARBA00022630"/>
    </source>
</evidence>
<dbReference type="PANTHER" id="PTHR42907">
    <property type="entry name" value="FMN-LINKED OXIDOREDUCTASES SUPERFAMILY PROTEIN"/>
    <property type="match status" value="1"/>
</dbReference>
<feature type="binding site" evidence="9 12">
    <location>
        <position position="93"/>
    </location>
    <ligand>
        <name>FMN</name>
        <dbReference type="ChEBI" id="CHEBI:58210"/>
    </ligand>
</feature>
<dbReference type="CDD" id="cd02801">
    <property type="entry name" value="DUS_like_FMN"/>
    <property type="match status" value="1"/>
</dbReference>
<protein>
    <recommendedName>
        <fullName evidence="9">tRNA-dihydrouridine(20/20a) synthase</fullName>
        <ecNumber evidence="9">1.3.1.91</ecNumber>
    </recommendedName>
    <alternativeName>
        <fullName evidence="9">U20-specific dihydrouridine synthase</fullName>
        <shortName evidence="9">U20-specific Dus</shortName>
    </alternativeName>
    <alternativeName>
        <fullName evidence="9">tRNA-dihydrouridine synthase A</fullName>
    </alternativeName>
</protein>
<feature type="binding site" evidence="9 12">
    <location>
        <position position="197"/>
    </location>
    <ligand>
        <name>FMN</name>
        <dbReference type="ChEBI" id="CHEBI:58210"/>
    </ligand>
</feature>
<keyword evidence="4 9" id="KW-0288">FMN</keyword>
<feature type="site" description="Interacts with tRNA; defines subfamily-specific binding signature" evidence="9">
    <location>
        <position position="329"/>
    </location>
</feature>
<feature type="site" description="Interacts with tRNA; defines subfamily-specific binding signature" evidence="9">
    <location>
        <position position="209"/>
    </location>
</feature>
<evidence type="ECO:0000313" key="15">
    <source>
        <dbReference type="Proteomes" id="UP000219621"/>
    </source>
</evidence>
<comment type="catalytic activity">
    <reaction evidence="9">
        <text>5,6-dihydrouridine(20) in tRNA + NADP(+) = uridine(20) in tRNA + NADPH + H(+)</text>
        <dbReference type="Rhea" id="RHEA:53336"/>
        <dbReference type="Rhea" id="RHEA-COMP:13533"/>
        <dbReference type="Rhea" id="RHEA-COMP:13534"/>
        <dbReference type="ChEBI" id="CHEBI:15378"/>
        <dbReference type="ChEBI" id="CHEBI:57783"/>
        <dbReference type="ChEBI" id="CHEBI:58349"/>
        <dbReference type="ChEBI" id="CHEBI:65315"/>
        <dbReference type="ChEBI" id="CHEBI:74443"/>
        <dbReference type="EC" id="1.3.1.91"/>
    </reaction>
</comment>
<dbReference type="InterPro" id="IPR018517">
    <property type="entry name" value="tRNA_hU_synthase_CS"/>
</dbReference>
<dbReference type="GO" id="GO:0010181">
    <property type="term" value="F:FMN binding"/>
    <property type="evidence" value="ECO:0007669"/>
    <property type="project" value="UniProtKB-UniRule"/>
</dbReference>
<evidence type="ECO:0000256" key="7">
    <source>
        <dbReference type="ARBA" id="ARBA00022884"/>
    </source>
</evidence>
<evidence type="ECO:0000256" key="6">
    <source>
        <dbReference type="ARBA" id="ARBA00022857"/>
    </source>
</evidence>
<dbReference type="Proteomes" id="UP000219621">
    <property type="component" value="Unassembled WGS sequence"/>
</dbReference>
<reference evidence="14 15" key="1">
    <citation type="submission" date="2017-09" db="EMBL/GenBank/DDBJ databases">
        <authorList>
            <person name="Ehlers B."/>
            <person name="Leendertz F.H."/>
        </authorList>
    </citation>
    <scope>NUCLEOTIDE SEQUENCE [LARGE SCALE GENOMIC DNA]</scope>
    <source>
        <strain evidence="14 15">USBA 140</strain>
    </source>
</reference>
<dbReference type="GO" id="GO:0102264">
    <property type="term" value="F:tRNA-dihydrouridine20 synthase activity"/>
    <property type="evidence" value="ECO:0007669"/>
    <property type="project" value="UniProtKB-EC"/>
</dbReference>